<dbReference type="GO" id="GO:0030388">
    <property type="term" value="P:fructose 1,6-bisphosphate metabolic process"/>
    <property type="evidence" value="ECO:0007669"/>
    <property type="project" value="TreeGrafter"/>
</dbReference>
<dbReference type="GO" id="GO:0042132">
    <property type="term" value="F:fructose 1,6-bisphosphate 1-phosphatase activity"/>
    <property type="evidence" value="ECO:0007669"/>
    <property type="project" value="UniProtKB-EC"/>
</dbReference>
<dbReference type="Gene3D" id="3.30.540.10">
    <property type="entry name" value="Fructose-1,6-Bisphosphatase, subunit A, domain 1"/>
    <property type="match status" value="1"/>
</dbReference>
<keyword evidence="7 12" id="KW-0378">Hydrolase</keyword>
<dbReference type="GO" id="GO:0006094">
    <property type="term" value="P:gluconeogenesis"/>
    <property type="evidence" value="ECO:0007669"/>
    <property type="project" value="TreeGrafter"/>
</dbReference>
<evidence type="ECO:0000259" key="14">
    <source>
        <dbReference type="Pfam" id="PF18913"/>
    </source>
</evidence>
<dbReference type="GO" id="GO:0046872">
    <property type="term" value="F:metal ion binding"/>
    <property type="evidence" value="ECO:0007669"/>
    <property type="project" value="UniProtKB-KW"/>
</dbReference>
<dbReference type="Pfam" id="PF18913">
    <property type="entry name" value="FBPase_C"/>
    <property type="match status" value="1"/>
</dbReference>
<dbReference type="Gene3D" id="3.40.190.80">
    <property type="match status" value="1"/>
</dbReference>
<evidence type="ECO:0000256" key="1">
    <source>
        <dbReference type="ARBA" id="ARBA00001273"/>
    </source>
</evidence>
<keyword evidence="16" id="KW-1185">Reference proteome</keyword>
<evidence type="ECO:0000256" key="9">
    <source>
        <dbReference type="ARBA" id="ARBA00023277"/>
    </source>
</evidence>
<dbReference type="GO" id="GO:0006000">
    <property type="term" value="P:fructose metabolic process"/>
    <property type="evidence" value="ECO:0007669"/>
    <property type="project" value="TreeGrafter"/>
</dbReference>
<sequence>MEEVFYKQLLCPKGVILPKKSIRSNKAKYLTLTWFVNRILNDFDSIRLIMAISIAIKTISATLRKKASAGMAILDFQNNSQNLTEIEISNEIFLQMIQDTGVVWQVGCATRLEPETFHEYTDAKFVVNFSAQEGSQETNCSTSSFAVYRKMEDPSVANHTLQAGNNIVFSGYAVYGSGTVVYLSLEENRVDGFLLDPAVSELVLIDENIKIPYSSPLYTINEAISFYYSQKILDWLEAKKNPSGQIRAKSRFTTSKVADVHRILKNGGIYCHPISKYMNVTNPHRLVYECQPLAHLITQAGGLATDGKNWLLDIIPPSLHCMTPFYVGSAYEIIFLLRYLNQDLLKNQGEINEDELLRQEELLKQGEQLEQKELSKQRARD</sequence>
<organism evidence="15 16">
    <name type="scientific">Nezara viridula</name>
    <name type="common">Southern green stink bug</name>
    <name type="synonym">Cimex viridulus</name>
    <dbReference type="NCBI Taxonomy" id="85310"/>
    <lineage>
        <taxon>Eukaryota</taxon>
        <taxon>Metazoa</taxon>
        <taxon>Ecdysozoa</taxon>
        <taxon>Arthropoda</taxon>
        <taxon>Hexapoda</taxon>
        <taxon>Insecta</taxon>
        <taxon>Pterygota</taxon>
        <taxon>Neoptera</taxon>
        <taxon>Paraneoptera</taxon>
        <taxon>Hemiptera</taxon>
        <taxon>Heteroptera</taxon>
        <taxon>Panheteroptera</taxon>
        <taxon>Pentatomomorpha</taxon>
        <taxon>Pentatomoidea</taxon>
        <taxon>Pentatomidae</taxon>
        <taxon>Pentatominae</taxon>
        <taxon>Nezara</taxon>
    </lineage>
</organism>
<evidence type="ECO:0000313" key="16">
    <source>
        <dbReference type="Proteomes" id="UP001152798"/>
    </source>
</evidence>
<feature type="domain" description="Fructose-1-6-bisphosphatase class I N-terminal" evidence="13">
    <location>
        <begin position="47"/>
        <end position="206"/>
    </location>
</feature>
<keyword evidence="9 12" id="KW-0119">Carbohydrate metabolism</keyword>
<comment type="cofactor">
    <cofactor evidence="2">
        <name>Mg(2+)</name>
        <dbReference type="ChEBI" id="CHEBI:18420"/>
    </cofactor>
</comment>
<evidence type="ECO:0000259" key="13">
    <source>
        <dbReference type="Pfam" id="PF00316"/>
    </source>
</evidence>
<dbReference type="GO" id="GO:0005986">
    <property type="term" value="P:sucrose biosynthetic process"/>
    <property type="evidence" value="ECO:0007669"/>
    <property type="project" value="TreeGrafter"/>
</dbReference>
<evidence type="ECO:0000256" key="3">
    <source>
        <dbReference type="ARBA" id="ARBA00010941"/>
    </source>
</evidence>
<evidence type="ECO:0000256" key="7">
    <source>
        <dbReference type="ARBA" id="ARBA00022801"/>
    </source>
</evidence>
<comment type="similarity">
    <text evidence="3 12">Belongs to the FBPase class 1 family.</text>
</comment>
<dbReference type="OrthoDB" id="6607676at2759"/>
<dbReference type="GO" id="GO:0006002">
    <property type="term" value="P:fructose 6-phosphate metabolic process"/>
    <property type="evidence" value="ECO:0007669"/>
    <property type="project" value="TreeGrafter"/>
</dbReference>
<comment type="catalytic activity">
    <reaction evidence="1">
        <text>beta-D-fructose 1,6-bisphosphate + H2O = beta-D-fructose 6-phosphate + phosphate</text>
        <dbReference type="Rhea" id="RHEA:11064"/>
        <dbReference type="ChEBI" id="CHEBI:15377"/>
        <dbReference type="ChEBI" id="CHEBI:32966"/>
        <dbReference type="ChEBI" id="CHEBI:43474"/>
        <dbReference type="ChEBI" id="CHEBI:57634"/>
        <dbReference type="EC" id="3.1.3.11"/>
    </reaction>
</comment>
<evidence type="ECO:0000256" key="4">
    <source>
        <dbReference type="ARBA" id="ARBA00011881"/>
    </source>
</evidence>
<evidence type="ECO:0000313" key="15">
    <source>
        <dbReference type="EMBL" id="CAH1407870.1"/>
    </source>
</evidence>
<protein>
    <recommendedName>
        <fullName evidence="5">fructose-bisphosphatase</fullName>
        <ecNumber evidence="5">3.1.3.11</ecNumber>
    </recommendedName>
    <alternativeName>
        <fullName evidence="11">D-fructose-1,6-bisphosphate 1-phosphohydrolase</fullName>
    </alternativeName>
</protein>
<reference evidence="15" key="1">
    <citation type="submission" date="2022-01" db="EMBL/GenBank/DDBJ databases">
        <authorList>
            <person name="King R."/>
        </authorList>
    </citation>
    <scope>NUCLEOTIDE SEQUENCE</scope>
</reference>
<dbReference type="InterPro" id="IPR044015">
    <property type="entry name" value="FBPase_C_dom"/>
</dbReference>
<dbReference type="EMBL" id="OV725083">
    <property type="protein sequence ID" value="CAH1407870.1"/>
    <property type="molecule type" value="Genomic_DNA"/>
</dbReference>
<dbReference type="InterPro" id="IPR033391">
    <property type="entry name" value="FBPase_N"/>
</dbReference>
<proteinExistence type="inferred from homology"/>
<dbReference type="Pfam" id="PF00316">
    <property type="entry name" value="FBPase"/>
    <property type="match status" value="1"/>
</dbReference>
<dbReference type="PRINTS" id="PR00115">
    <property type="entry name" value="F16BPHPHTASE"/>
</dbReference>
<dbReference type="AlphaFoldDB" id="A0A9P0HU67"/>
<accession>A0A9P0HU67</accession>
<feature type="domain" description="Fructose-1-6-bisphosphatase class 1 C-terminal" evidence="14">
    <location>
        <begin position="212"/>
        <end position="336"/>
    </location>
</feature>
<gene>
    <name evidence="15" type="ORF">NEZAVI_LOCUS15498</name>
</gene>
<dbReference type="GO" id="GO:0005829">
    <property type="term" value="C:cytosol"/>
    <property type="evidence" value="ECO:0007669"/>
    <property type="project" value="TreeGrafter"/>
</dbReference>
<evidence type="ECO:0000256" key="8">
    <source>
        <dbReference type="ARBA" id="ARBA00022842"/>
    </source>
</evidence>
<dbReference type="Proteomes" id="UP001152798">
    <property type="component" value="Chromosome 7"/>
</dbReference>
<dbReference type="PANTHER" id="PTHR11556">
    <property type="entry name" value="FRUCTOSE-1,6-BISPHOSPHATASE-RELATED"/>
    <property type="match status" value="1"/>
</dbReference>
<dbReference type="EC" id="3.1.3.11" evidence="5"/>
<dbReference type="SUPFAM" id="SSF56655">
    <property type="entry name" value="Carbohydrate phosphatase"/>
    <property type="match status" value="1"/>
</dbReference>
<keyword evidence="8" id="KW-0460">Magnesium</keyword>
<comment type="subunit">
    <text evidence="4">Homotetramer.</text>
</comment>
<evidence type="ECO:0000256" key="10">
    <source>
        <dbReference type="ARBA" id="ARBA00024331"/>
    </source>
</evidence>
<evidence type="ECO:0000256" key="5">
    <source>
        <dbReference type="ARBA" id="ARBA00013093"/>
    </source>
</evidence>
<evidence type="ECO:0000256" key="12">
    <source>
        <dbReference type="RuleBase" id="RU000508"/>
    </source>
</evidence>
<evidence type="ECO:0000256" key="11">
    <source>
        <dbReference type="ARBA" id="ARBA00032973"/>
    </source>
</evidence>
<comment type="pathway">
    <text evidence="10">Carbohydrate biosynthesis.</text>
</comment>
<dbReference type="InterPro" id="IPR000146">
    <property type="entry name" value="FBPase_class-1"/>
</dbReference>
<keyword evidence="6" id="KW-0479">Metal-binding</keyword>
<dbReference type="InterPro" id="IPR028343">
    <property type="entry name" value="FBPtase"/>
</dbReference>
<evidence type="ECO:0000256" key="2">
    <source>
        <dbReference type="ARBA" id="ARBA00001946"/>
    </source>
</evidence>
<dbReference type="PANTHER" id="PTHR11556:SF1">
    <property type="entry name" value="FRUCTOSE-BISPHOSPHATASE"/>
    <property type="match status" value="1"/>
</dbReference>
<evidence type="ECO:0000256" key="6">
    <source>
        <dbReference type="ARBA" id="ARBA00022723"/>
    </source>
</evidence>
<name>A0A9P0HU67_NEZVI</name>